<dbReference type="KEGG" id="mng:MNEG_15174"/>
<feature type="chain" id="PRO_5002245580" evidence="1">
    <location>
        <begin position="19"/>
        <end position="49"/>
    </location>
</feature>
<sequence length="49" mass="5182">RGWLVPALLLAGAAVAGGVLTKRTLDKRNSGDVKDAKEVVATPAPKKRW</sequence>
<feature type="signal peptide" evidence="1">
    <location>
        <begin position="1"/>
        <end position="18"/>
    </location>
</feature>
<dbReference type="EMBL" id="KK105313">
    <property type="protein sequence ID" value="KIY92788.1"/>
    <property type="molecule type" value="Genomic_DNA"/>
</dbReference>
<keyword evidence="1" id="KW-0732">Signal</keyword>
<keyword evidence="3" id="KW-1185">Reference proteome</keyword>
<evidence type="ECO:0000256" key="1">
    <source>
        <dbReference type="SAM" id="SignalP"/>
    </source>
</evidence>
<evidence type="ECO:0000313" key="3">
    <source>
        <dbReference type="Proteomes" id="UP000054498"/>
    </source>
</evidence>
<dbReference type="RefSeq" id="XP_013891808.1">
    <property type="nucleotide sequence ID" value="XM_014036354.1"/>
</dbReference>
<evidence type="ECO:0000313" key="2">
    <source>
        <dbReference type="EMBL" id="KIY92788.1"/>
    </source>
</evidence>
<accession>A0A0D2K9R0</accession>
<name>A0A0D2K9R0_9CHLO</name>
<dbReference type="GeneID" id="25732809"/>
<reference evidence="2 3" key="1">
    <citation type="journal article" date="2013" name="BMC Genomics">
        <title>Reconstruction of the lipid metabolism for the microalga Monoraphidium neglectum from its genome sequence reveals characteristics suitable for biofuel production.</title>
        <authorList>
            <person name="Bogen C."/>
            <person name="Al-Dilaimi A."/>
            <person name="Albersmeier A."/>
            <person name="Wichmann J."/>
            <person name="Grundmann M."/>
            <person name="Rupp O."/>
            <person name="Lauersen K.J."/>
            <person name="Blifernez-Klassen O."/>
            <person name="Kalinowski J."/>
            <person name="Goesmann A."/>
            <person name="Mussgnug J.H."/>
            <person name="Kruse O."/>
        </authorList>
    </citation>
    <scope>NUCLEOTIDE SEQUENCE [LARGE SCALE GENOMIC DNA]</scope>
    <source>
        <strain evidence="2 3">SAG 48.87</strain>
    </source>
</reference>
<proteinExistence type="predicted"/>
<feature type="non-terminal residue" evidence="2">
    <location>
        <position position="1"/>
    </location>
</feature>
<organism evidence="2 3">
    <name type="scientific">Monoraphidium neglectum</name>
    <dbReference type="NCBI Taxonomy" id="145388"/>
    <lineage>
        <taxon>Eukaryota</taxon>
        <taxon>Viridiplantae</taxon>
        <taxon>Chlorophyta</taxon>
        <taxon>core chlorophytes</taxon>
        <taxon>Chlorophyceae</taxon>
        <taxon>CS clade</taxon>
        <taxon>Sphaeropleales</taxon>
        <taxon>Selenastraceae</taxon>
        <taxon>Monoraphidium</taxon>
    </lineage>
</organism>
<dbReference type="Proteomes" id="UP000054498">
    <property type="component" value="Unassembled WGS sequence"/>
</dbReference>
<gene>
    <name evidence="2" type="ORF">MNEG_15174</name>
</gene>
<dbReference type="AlphaFoldDB" id="A0A0D2K9R0"/>
<protein>
    <submittedName>
        <fullName evidence="2">Uncharacterized protein</fullName>
    </submittedName>
</protein>